<name>A0A9N9L5Z3_9HELO</name>
<gene>
    <name evidence="2" type="ORF">HYFRA_00002524</name>
</gene>
<dbReference type="AlphaFoldDB" id="A0A9N9L5Z3"/>
<protein>
    <submittedName>
        <fullName evidence="2">Uncharacterized protein</fullName>
    </submittedName>
</protein>
<evidence type="ECO:0000313" key="3">
    <source>
        <dbReference type="Proteomes" id="UP000696280"/>
    </source>
</evidence>
<reference evidence="2" key="1">
    <citation type="submission" date="2021-07" db="EMBL/GenBank/DDBJ databases">
        <authorList>
            <person name="Durling M."/>
        </authorList>
    </citation>
    <scope>NUCLEOTIDE SEQUENCE</scope>
</reference>
<feature type="coiled-coil region" evidence="1">
    <location>
        <begin position="211"/>
        <end position="286"/>
    </location>
</feature>
<accession>A0A9N9L5Z3</accession>
<dbReference type="EMBL" id="CAJVRL010000103">
    <property type="protein sequence ID" value="CAG8960985.1"/>
    <property type="molecule type" value="Genomic_DNA"/>
</dbReference>
<sequence length="400" mass="45399">MAESPVLRQKIQLTFVAATRKFEIYHRELSIFKIQRANVPAAQKASLEVTDQNMSDCPPDSGMFSPSPPIISPISTKSEFMESFQADSFGQEPPAKRVKYSPFPDDDAAMGFQRQELTKEETGKYAAIYNTIGDNSSMPGDQETTEDDEMEEVDAHNAADDISIEGEPVGSPKEDHETLLARAQKLELIVQLYQQKDKKAAARLIQSQDDLEKAIKEFDDLSVQNTKLSQDIQFMNQRIAKVKESEQLQRELETATGENMFLKLQVEILKSEKEESVRHVIDLEQQVGGLKSQLKGRSLTSAESEQNICHTPEPMEGLQFGGKTRQSVGYINGPFSTRRYRNQHRALTLGREIPTFQEWHTDIKTMTRDERDEELSTLERKVRILRLLNGSRDVVTPAFR</sequence>
<keyword evidence="3" id="KW-1185">Reference proteome</keyword>
<evidence type="ECO:0000313" key="2">
    <source>
        <dbReference type="EMBL" id="CAG8960985.1"/>
    </source>
</evidence>
<evidence type="ECO:0000256" key="1">
    <source>
        <dbReference type="SAM" id="Coils"/>
    </source>
</evidence>
<dbReference type="Proteomes" id="UP000696280">
    <property type="component" value="Unassembled WGS sequence"/>
</dbReference>
<dbReference type="OrthoDB" id="10313617at2759"/>
<proteinExistence type="predicted"/>
<keyword evidence="1" id="KW-0175">Coiled coil</keyword>
<comment type="caution">
    <text evidence="2">The sequence shown here is derived from an EMBL/GenBank/DDBJ whole genome shotgun (WGS) entry which is preliminary data.</text>
</comment>
<organism evidence="2 3">
    <name type="scientific">Hymenoscyphus fraxineus</name>
    <dbReference type="NCBI Taxonomy" id="746836"/>
    <lineage>
        <taxon>Eukaryota</taxon>
        <taxon>Fungi</taxon>
        <taxon>Dikarya</taxon>
        <taxon>Ascomycota</taxon>
        <taxon>Pezizomycotina</taxon>
        <taxon>Leotiomycetes</taxon>
        <taxon>Helotiales</taxon>
        <taxon>Helotiaceae</taxon>
        <taxon>Hymenoscyphus</taxon>
    </lineage>
</organism>